<name>A0AAV0B426_PHAPC</name>
<feature type="region of interest" description="Disordered" evidence="1">
    <location>
        <begin position="267"/>
        <end position="294"/>
    </location>
</feature>
<protein>
    <submittedName>
        <fullName evidence="2">Uncharacterized protein</fullName>
    </submittedName>
</protein>
<dbReference type="Proteomes" id="UP001153365">
    <property type="component" value="Unassembled WGS sequence"/>
</dbReference>
<feature type="compositionally biased region" description="Polar residues" evidence="1">
    <location>
        <begin position="267"/>
        <end position="277"/>
    </location>
</feature>
<sequence>MSDEYLVRSSANVYSSEISALHLSDLGEEFRSQKLLKFIRVMSVRVSDSSDSKMTGELQSWLRMSEKRLLMRVGGDAAGGSAGSSPMANSTAAVVVSVDGLNPSETHAESVFECNLRRCRQTDRVRFVKGGDHLRGWIWEVSDWSDSYHNLLWLSELIEGDNVVDEGEIVDMEWVRGVGWVWVYVWIWVGELACHIPGSTLDELSDSPVIKSQHRIVFEKIKEHYKQCYETDPDEEEPSPIELFLELKKVYNEPPTQEQLQENDLIENTQSPDQSANRCKLFRPSSSPDENLQLTNPQQRVTEEYEANFQLIAKKNSGHIPHGGLSITPNESPADFDGILRNEESLRQQVIIGPFITQEDQNHTSSTSNQQSVASINPQHLLISHSSTPTNHRSNTNNSTEEDNSAVHNHNLRSLKIKKRNPLEDSVDDNPRSNGMIEEVIDFDLLKELQYTSMAKTELLAVILRPAAENSPSTYRHLEAFIKEISAEIKFNKSDTRVVNLFKNINTKSNRAFGIAFEEISTVVGQYSHSFKSEVDEEGNTISIGSGFYSHKIILNIMTNFQKSTRTLNKLVSSHLPPAHDPFCVCIRDFIHSVLGITKSKKTLPQPPNSEELQSFQIHNINEIDINSLMVEDSVSTVQQFGNEKRVPLRFANLCLAELEKSKIKSPTFQWDQKGQSKWDDQMISVLIKHWFYAKENKAFQNYPIQSVFCNKLVATAVLERWLRGKKGSKGKEQLPENCYSTEILNDIPATHKITLDIQNPIPDFEILVKSIAPADIYQNAVLGS</sequence>
<feature type="compositionally biased region" description="Basic residues" evidence="1">
    <location>
        <begin position="410"/>
        <end position="420"/>
    </location>
</feature>
<evidence type="ECO:0000313" key="2">
    <source>
        <dbReference type="EMBL" id="CAH7676775.1"/>
    </source>
</evidence>
<reference evidence="2" key="1">
    <citation type="submission" date="2022-06" db="EMBL/GenBank/DDBJ databases">
        <authorList>
            <consortium name="SYNGENTA / RWTH Aachen University"/>
        </authorList>
    </citation>
    <scope>NUCLEOTIDE SEQUENCE</scope>
</reference>
<evidence type="ECO:0000313" key="3">
    <source>
        <dbReference type="Proteomes" id="UP001153365"/>
    </source>
</evidence>
<feature type="compositionally biased region" description="Polar residues" evidence="1">
    <location>
        <begin position="284"/>
        <end position="294"/>
    </location>
</feature>
<comment type="caution">
    <text evidence="2">The sequence shown here is derived from an EMBL/GenBank/DDBJ whole genome shotgun (WGS) entry which is preliminary data.</text>
</comment>
<proteinExistence type="predicted"/>
<evidence type="ECO:0000256" key="1">
    <source>
        <dbReference type="SAM" id="MobiDB-lite"/>
    </source>
</evidence>
<feature type="compositionally biased region" description="Polar residues" evidence="1">
    <location>
        <begin position="383"/>
        <end position="393"/>
    </location>
</feature>
<gene>
    <name evidence="2" type="ORF">PPACK8108_LOCUS11870</name>
</gene>
<feature type="region of interest" description="Disordered" evidence="1">
    <location>
        <begin position="383"/>
        <end position="434"/>
    </location>
</feature>
<organism evidence="2 3">
    <name type="scientific">Phakopsora pachyrhizi</name>
    <name type="common">Asian soybean rust disease fungus</name>
    <dbReference type="NCBI Taxonomy" id="170000"/>
    <lineage>
        <taxon>Eukaryota</taxon>
        <taxon>Fungi</taxon>
        <taxon>Dikarya</taxon>
        <taxon>Basidiomycota</taxon>
        <taxon>Pucciniomycotina</taxon>
        <taxon>Pucciniomycetes</taxon>
        <taxon>Pucciniales</taxon>
        <taxon>Phakopsoraceae</taxon>
        <taxon>Phakopsora</taxon>
    </lineage>
</organism>
<accession>A0AAV0B426</accession>
<dbReference type="EMBL" id="CALTRL010002789">
    <property type="protein sequence ID" value="CAH7676775.1"/>
    <property type="molecule type" value="Genomic_DNA"/>
</dbReference>
<dbReference type="AlphaFoldDB" id="A0AAV0B426"/>
<keyword evidence="3" id="KW-1185">Reference proteome</keyword>